<feature type="transmembrane region" description="Helical" evidence="1">
    <location>
        <begin position="43"/>
        <end position="65"/>
    </location>
</feature>
<name>A0A2R8AH41_9RHOB</name>
<proteinExistence type="predicted"/>
<dbReference type="AlphaFoldDB" id="A0A2R8AH41"/>
<keyword evidence="1" id="KW-0472">Membrane</keyword>
<dbReference type="Proteomes" id="UP000244911">
    <property type="component" value="Unassembled WGS sequence"/>
</dbReference>
<evidence type="ECO:0000256" key="1">
    <source>
        <dbReference type="SAM" id="Phobius"/>
    </source>
</evidence>
<reference evidence="3" key="1">
    <citation type="submission" date="2018-03" db="EMBL/GenBank/DDBJ databases">
        <authorList>
            <person name="Rodrigo-Torres L."/>
            <person name="Arahal R. D."/>
            <person name="Lucena T."/>
        </authorList>
    </citation>
    <scope>NUCLEOTIDE SEQUENCE [LARGE SCALE GENOMIC DNA]</scope>
    <source>
        <strain evidence="3">CECT 8811</strain>
    </source>
</reference>
<keyword evidence="3" id="KW-1185">Reference proteome</keyword>
<accession>A0A2R8AH41</accession>
<organism evidence="2 3">
    <name type="scientific">Aliiroseovarius pelagivivens</name>
    <dbReference type="NCBI Taxonomy" id="1639690"/>
    <lineage>
        <taxon>Bacteria</taxon>
        <taxon>Pseudomonadati</taxon>
        <taxon>Pseudomonadota</taxon>
        <taxon>Alphaproteobacteria</taxon>
        <taxon>Rhodobacterales</taxon>
        <taxon>Paracoccaceae</taxon>
        <taxon>Aliiroseovarius</taxon>
    </lineage>
</organism>
<evidence type="ECO:0000313" key="3">
    <source>
        <dbReference type="Proteomes" id="UP000244911"/>
    </source>
</evidence>
<sequence length="70" mass="7674">MKSLTNSWSLLFALPFVLGSVKFWFQIYPNLPEDASIIATWGQAIGSVVPIGIIAFALFAAARFLKSKVN</sequence>
<gene>
    <name evidence="2" type="ORF">ALP8811_00325</name>
</gene>
<keyword evidence="1" id="KW-0812">Transmembrane</keyword>
<dbReference type="EMBL" id="OMOI01000001">
    <property type="protein sequence ID" value="SPF75338.1"/>
    <property type="molecule type" value="Genomic_DNA"/>
</dbReference>
<evidence type="ECO:0000313" key="2">
    <source>
        <dbReference type="EMBL" id="SPF75338.1"/>
    </source>
</evidence>
<keyword evidence="1" id="KW-1133">Transmembrane helix</keyword>
<protein>
    <submittedName>
        <fullName evidence="2">Uncharacterized protein</fullName>
    </submittedName>
</protein>